<feature type="compositionally biased region" description="Low complexity" evidence="1">
    <location>
        <begin position="525"/>
        <end position="541"/>
    </location>
</feature>
<gene>
    <name evidence="3" type="ORF">B0T25DRAFT_520347</name>
</gene>
<evidence type="ECO:0000256" key="2">
    <source>
        <dbReference type="SAM" id="Phobius"/>
    </source>
</evidence>
<evidence type="ECO:0000256" key="1">
    <source>
        <dbReference type="SAM" id="MobiDB-lite"/>
    </source>
</evidence>
<keyword evidence="4" id="KW-1185">Reference proteome</keyword>
<proteinExistence type="predicted"/>
<reference evidence="3" key="2">
    <citation type="submission" date="2023-06" db="EMBL/GenBank/DDBJ databases">
        <authorList>
            <consortium name="Lawrence Berkeley National Laboratory"/>
            <person name="Haridas S."/>
            <person name="Hensen N."/>
            <person name="Bonometti L."/>
            <person name="Westerberg I."/>
            <person name="Brannstrom I.O."/>
            <person name="Guillou S."/>
            <person name="Cros-Aarteil S."/>
            <person name="Calhoun S."/>
            <person name="Kuo A."/>
            <person name="Mondo S."/>
            <person name="Pangilinan J."/>
            <person name="Riley R."/>
            <person name="Labutti K."/>
            <person name="Andreopoulos B."/>
            <person name="Lipzen A."/>
            <person name="Chen C."/>
            <person name="Yanf M."/>
            <person name="Daum C."/>
            <person name="Ng V."/>
            <person name="Clum A."/>
            <person name="Steindorff A."/>
            <person name="Ohm R."/>
            <person name="Martin F."/>
            <person name="Silar P."/>
            <person name="Natvig D."/>
            <person name="Lalanne C."/>
            <person name="Gautier V."/>
            <person name="Ament-Velasquez S.L."/>
            <person name="Kruys A."/>
            <person name="Hutchinson M.I."/>
            <person name="Powell A.J."/>
            <person name="Barry K."/>
            <person name="Miller A.N."/>
            <person name="Grigoriev I.V."/>
            <person name="Debuchy R."/>
            <person name="Gladieux P."/>
            <person name="Thoren M.H."/>
            <person name="Johannesson H."/>
        </authorList>
    </citation>
    <scope>NUCLEOTIDE SEQUENCE</scope>
    <source>
        <strain evidence="3">CBS 955.72</strain>
    </source>
</reference>
<evidence type="ECO:0000313" key="4">
    <source>
        <dbReference type="Proteomes" id="UP001275084"/>
    </source>
</evidence>
<feature type="transmembrane region" description="Helical" evidence="2">
    <location>
        <begin position="603"/>
        <end position="624"/>
    </location>
</feature>
<sequence length="831" mass="94227">MDGIGPRALRLANWTMRHLEDFHKPLREQTKSEIARTIGNSLLVSIPMIFLCPFINPTRGDVRNGWRYDPVPYRYYGRAKTSRNPKDDTVRPIDSMHGHVATDMELLDSTRSQFAIPATSAAEKTPRSARERTERILLPQRLCWMDTEPLLKKVDGIQFKNYQSTNVEEWMRRERKHCPEYLFVAYRSAHFNLRTAEDKQLLHEIARHATTQAGLTCYWISENCLTTATESRNQKALDVWRMSDVVRGAKALVVALANDEEGGSESGEEDDELVYRLLTSWAQSIWTFPELLISKGKSLTWYLPRFEEEEEGSEVEVYEVPSSYACGNIAKNQFAARCLETSRDRYQVRRLIDHYLGSLKLSDLELTSVALECFSARRAGRQHLPGDYSYALMGLLGQRPQVHPSDSAFLAFARLSLENYNNRLFERMLCLLPGEGQMWHDTADQYGARLFDIEPSIQVAGIGVYSAEAAEEDDMLRCDYENEFFYRAGDSTVHLVRAPTPPQAQKNLATLSPRVRPPWVAARHATAAPAVSRGSESSSDSTTEKKKQPPGILHDLAPPTHDDLTSSDVVILDGCHAAMVHWGGFQSISFVQYDSFRRKVAQFVVRLNIVALIAGLAMCAAKGIAGATAFGVLFILYFCGVLFASPYLVRAIYGGKFWPTQPWLFGFEGYMPVDEIETKIWGARMGRLSWNFYASSPLAHHRLEEDCEYLVPEDPCLDARTRRLVEKAKDAMPGDMRVFTLVDTYSMTVTLFQARRPPEVLLVCGSEGGMQRAIGCSFEWTSQTFFKETVLRLETRVLERMDRIRRVRLGIRRIEKPTVRVGSDAAHFGTV</sequence>
<reference evidence="3" key="1">
    <citation type="journal article" date="2023" name="Mol. Phylogenet. Evol.">
        <title>Genome-scale phylogeny and comparative genomics of the fungal order Sordariales.</title>
        <authorList>
            <person name="Hensen N."/>
            <person name="Bonometti L."/>
            <person name="Westerberg I."/>
            <person name="Brannstrom I.O."/>
            <person name="Guillou S."/>
            <person name="Cros-Aarteil S."/>
            <person name="Calhoun S."/>
            <person name="Haridas S."/>
            <person name="Kuo A."/>
            <person name="Mondo S."/>
            <person name="Pangilinan J."/>
            <person name="Riley R."/>
            <person name="LaButti K."/>
            <person name="Andreopoulos B."/>
            <person name="Lipzen A."/>
            <person name="Chen C."/>
            <person name="Yan M."/>
            <person name="Daum C."/>
            <person name="Ng V."/>
            <person name="Clum A."/>
            <person name="Steindorff A."/>
            <person name="Ohm R.A."/>
            <person name="Martin F."/>
            <person name="Silar P."/>
            <person name="Natvig D.O."/>
            <person name="Lalanne C."/>
            <person name="Gautier V."/>
            <person name="Ament-Velasquez S.L."/>
            <person name="Kruys A."/>
            <person name="Hutchinson M.I."/>
            <person name="Powell A.J."/>
            <person name="Barry K."/>
            <person name="Miller A.N."/>
            <person name="Grigoriev I.V."/>
            <person name="Debuchy R."/>
            <person name="Gladieux P."/>
            <person name="Hiltunen Thoren M."/>
            <person name="Johannesson H."/>
        </authorList>
    </citation>
    <scope>NUCLEOTIDE SEQUENCE</scope>
    <source>
        <strain evidence="3">CBS 955.72</strain>
    </source>
</reference>
<feature type="region of interest" description="Disordered" evidence="1">
    <location>
        <begin position="525"/>
        <end position="559"/>
    </location>
</feature>
<accession>A0AAJ0HA25</accession>
<keyword evidence="2" id="KW-1133">Transmembrane helix</keyword>
<comment type="caution">
    <text evidence="3">The sequence shown here is derived from an EMBL/GenBank/DDBJ whole genome shotgun (WGS) entry which is preliminary data.</text>
</comment>
<protein>
    <recommendedName>
        <fullName evidence="5">3-hydroxyisobutyrate dehydrogenase protein</fullName>
    </recommendedName>
</protein>
<dbReference type="EMBL" id="JAUIQD010000006">
    <property type="protein sequence ID" value="KAK3345787.1"/>
    <property type="molecule type" value="Genomic_DNA"/>
</dbReference>
<keyword evidence="2" id="KW-0812">Transmembrane</keyword>
<organism evidence="3 4">
    <name type="scientific">Lasiosphaeria hispida</name>
    <dbReference type="NCBI Taxonomy" id="260671"/>
    <lineage>
        <taxon>Eukaryota</taxon>
        <taxon>Fungi</taxon>
        <taxon>Dikarya</taxon>
        <taxon>Ascomycota</taxon>
        <taxon>Pezizomycotina</taxon>
        <taxon>Sordariomycetes</taxon>
        <taxon>Sordariomycetidae</taxon>
        <taxon>Sordariales</taxon>
        <taxon>Lasiosphaeriaceae</taxon>
        <taxon>Lasiosphaeria</taxon>
    </lineage>
</organism>
<evidence type="ECO:0000313" key="3">
    <source>
        <dbReference type="EMBL" id="KAK3345787.1"/>
    </source>
</evidence>
<keyword evidence="2" id="KW-0472">Membrane</keyword>
<feature type="transmembrane region" description="Helical" evidence="2">
    <location>
        <begin position="630"/>
        <end position="649"/>
    </location>
</feature>
<evidence type="ECO:0008006" key="5">
    <source>
        <dbReference type="Google" id="ProtNLM"/>
    </source>
</evidence>
<dbReference type="AlphaFoldDB" id="A0AAJ0HA25"/>
<dbReference type="Proteomes" id="UP001275084">
    <property type="component" value="Unassembled WGS sequence"/>
</dbReference>
<name>A0AAJ0HA25_9PEZI</name>